<accession>A0A5D5AGU8</accession>
<keyword evidence="3" id="KW-0808">Transferase</keyword>
<keyword evidence="4" id="KW-1185">Reference proteome</keyword>
<dbReference type="EMBL" id="VTAW01000023">
    <property type="protein sequence ID" value="TYT61068.1"/>
    <property type="molecule type" value="Genomic_DNA"/>
</dbReference>
<gene>
    <name evidence="3" type="ORF">FYC77_15360</name>
</gene>
<evidence type="ECO:0000256" key="1">
    <source>
        <dbReference type="SAM" id="MobiDB-lite"/>
    </source>
</evidence>
<feature type="domain" description="DICT" evidence="2">
    <location>
        <begin position="150"/>
        <end position="241"/>
    </location>
</feature>
<evidence type="ECO:0000313" key="4">
    <source>
        <dbReference type="Proteomes" id="UP000324104"/>
    </source>
</evidence>
<evidence type="ECO:0000313" key="3">
    <source>
        <dbReference type="EMBL" id="TYT61068.1"/>
    </source>
</evidence>
<dbReference type="RefSeq" id="WP_149082380.1">
    <property type="nucleotide sequence ID" value="NZ_VTAW01000023.1"/>
</dbReference>
<feature type="region of interest" description="Disordered" evidence="1">
    <location>
        <begin position="44"/>
        <end position="63"/>
    </location>
</feature>
<dbReference type="Pfam" id="PF10069">
    <property type="entry name" value="DICT"/>
    <property type="match status" value="1"/>
</dbReference>
<dbReference type="GO" id="GO:0016301">
    <property type="term" value="F:kinase activity"/>
    <property type="evidence" value="ECO:0007669"/>
    <property type="project" value="UniProtKB-KW"/>
</dbReference>
<protein>
    <submittedName>
        <fullName evidence="3">Histidine kinase</fullName>
    </submittedName>
</protein>
<dbReference type="Proteomes" id="UP000324104">
    <property type="component" value="Unassembled WGS sequence"/>
</dbReference>
<sequence>MILRSLIDEVGNADHTIAVVGDDTAGPLTPLLADAFDDAGISVETTDDASNTSGAGDGTEFDVDDLAGGELDPTVATGVESDGTTAVLLEEGVPVAASPMMDLYESILAINSDLFATGARGLGEVDLPDVLSGLADSRLRLRGYPLAHREKLLLILISRYIEQEAWQGDSGTIRSAFQQLSRIDDEIGTRRAYRRLAETDVDVHIYGVDDGDRPTVDSATVHAGTGPAYRDSWFVVYRPPDGASTDGAALVSVETEPRVWDGFFTFDPDHVARIDDAISREFGTSADEPERSGHR</sequence>
<reference evidence="3 4" key="1">
    <citation type="submission" date="2019-08" db="EMBL/GenBank/DDBJ databases">
        <title>Archaea genome.</title>
        <authorList>
            <person name="Kajale S."/>
            <person name="Shouche Y."/>
            <person name="Deshpande N."/>
            <person name="Sharma A."/>
        </authorList>
    </citation>
    <scope>NUCLEOTIDE SEQUENCE [LARGE SCALE GENOMIC DNA]</scope>
    <source>
        <strain evidence="3 4">ESP3B_9</strain>
    </source>
</reference>
<proteinExistence type="predicted"/>
<dbReference type="AlphaFoldDB" id="A0A5D5AGU8"/>
<keyword evidence="3" id="KW-0418">Kinase</keyword>
<name>A0A5D5AGU8_9EURY</name>
<organism evidence="3 4">
    <name type="scientific">Natrialba swarupiae</name>
    <dbReference type="NCBI Taxonomy" id="2448032"/>
    <lineage>
        <taxon>Archaea</taxon>
        <taxon>Methanobacteriati</taxon>
        <taxon>Methanobacteriota</taxon>
        <taxon>Stenosarchaea group</taxon>
        <taxon>Halobacteria</taxon>
        <taxon>Halobacteriales</taxon>
        <taxon>Natrialbaceae</taxon>
        <taxon>Natrialba</taxon>
    </lineage>
</organism>
<dbReference type="InterPro" id="IPR019278">
    <property type="entry name" value="DICT_dom"/>
</dbReference>
<evidence type="ECO:0000259" key="2">
    <source>
        <dbReference type="Pfam" id="PF10069"/>
    </source>
</evidence>
<comment type="caution">
    <text evidence="3">The sequence shown here is derived from an EMBL/GenBank/DDBJ whole genome shotgun (WGS) entry which is preliminary data.</text>
</comment>